<evidence type="ECO:0000313" key="2">
    <source>
        <dbReference type="Proteomes" id="UP001589799"/>
    </source>
</evidence>
<dbReference type="Pfam" id="PF11836">
    <property type="entry name" value="Phage_TAC_11"/>
    <property type="match status" value="1"/>
</dbReference>
<gene>
    <name evidence="1" type="ORF">ACFFII_04810</name>
</gene>
<dbReference type="InterPro" id="IPR021791">
    <property type="entry name" value="Phage_TAC_11"/>
</dbReference>
<keyword evidence="2" id="KW-1185">Reference proteome</keyword>
<proteinExistence type="predicted"/>
<protein>
    <submittedName>
        <fullName evidence="1">Gene transfer agent family protein</fullName>
    </submittedName>
</protein>
<dbReference type="Proteomes" id="UP001589799">
    <property type="component" value="Unassembled WGS sequence"/>
</dbReference>
<dbReference type="RefSeq" id="WP_377697753.1">
    <property type="nucleotide sequence ID" value="NZ_JBHLWE010000017.1"/>
</dbReference>
<organism evidence="1 2">
    <name type="scientific">Paracoccus niistensis</name>
    <dbReference type="NCBI Taxonomy" id="632935"/>
    <lineage>
        <taxon>Bacteria</taxon>
        <taxon>Pseudomonadati</taxon>
        <taxon>Pseudomonadota</taxon>
        <taxon>Alphaproteobacteria</taxon>
        <taxon>Rhodobacterales</taxon>
        <taxon>Paracoccaceae</taxon>
        <taxon>Paracoccus</taxon>
    </lineage>
</organism>
<evidence type="ECO:0000313" key="1">
    <source>
        <dbReference type="EMBL" id="MFC0340081.1"/>
    </source>
</evidence>
<dbReference type="EMBL" id="JBHLWE010000017">
    <property type="protein sequence ID" value="MFC0340081.1"/>
    <property type="molecule type" value="Genomic_DNA"/>
</dbReference>
<accession>A0ABV6I1H5</accession>
<sequence>MSVNPHRGEVAVVLDGRRHVARLTLGALAALEADLGCDSLLGVIERFESGRFSSRDVIAVLVAGLRGGGWQGEPPDLMVVEVEGGPVGAARVAAELIARAFHGQA</sequence>
<name>A0ABV6I1H5_9RHOB</name>
<comment type="caution">
    <text evidence="1">The sequence shown here is derived from an EMBL/GenBank/DDBJ whole genome shotgun (WGS) entry which is preliminary data.</text>
</comment>
<reference evidence="1 2" key="1">
    <citation type="submission" date="2024-09" db="EMBL/GenBank/DDBJ databases">
        <authorList>
            <person name="Sun Q."/>
            <person name="Mori K."/>
        </authorList>
    </citation>
    <scope>NUCLEOTIDE SEQUENCE [LARGE SCALE GENOMIC DNA]</scope>
    <source>
        <strain evidence="1 2">KCTC 22789</strain>
    </source>
</reference>